<proteinExistence type="predicted"/>
<dbReference type="HOGENOM" id="CLU_094908_0_0_9"/>
<organism evidence="4 5">
    <name type="scientific">Butyrivibrio proteoclasticus (strain ATCC 51982 / DSM 14932 / B316)</name>
    <name type="common">Clostridium proteoclasticum</name>
    <dbReference type="NCBI Taxonomy" id="515622"/>
    <lineage>
        <taxon>Bacteria</taxon>
        <taxon>Bacillati</taxon>
        <taxon>Bacillota</taxon>
        <taxon>Clostridia</taxon>
        <taxon>Lachnospirales</taxon>
        <taxon>Lachnospiraceae</taxon>
        <taxon>Butyrivibrio</taxon>
    </lineage>
</organism>
<sequence>MFCPNCGTEIKEDVLFCPNCGADLSAAKNQSETVDQNVNANVNDVQPQAQPTGFDYNAYQQNTYQQGNPQQGAPYCLNAGGIQKRDLAIAIILTIVTCGIYGIYWFVVLTDETNHITNQTEATSGGLAFLFSIITCGIYYFYWSYKMGEKVDMIKGTPNGSSSILFLILSIFGLGFVNYIIAQDAINNFVASCQ</sequence>
<dbReference type="KEGG" id="bpb:bpr_I0018"/>
<dbReference type="STRING" id="515622.bpr_I0018"/>
<evidence type="ECO:0000259" key="2">
    <source>
        <dbReference type="Pfam" id="PF13240"/>
    </source>
</evidence>
<keyword evidence="1" id="KW-1133">Transmembrane helix</keyword>
<dbReference type="InterPro" id="IPR025328">
    <property type="entry name" value="DUF4234"/>
</dbReference>
<reference evidence="4 5" key="1">
    <citation type="journal article" date="2010" name="PLoS ONE">
        <title>The glycobiome of the rumen bacterium Butyrivibrio proteoclasticus B316(T) highlights adaptation to a polysaccharide-rich environment.</title>
        <authorList>
            <person name="Kelly W.J."/>
            <person name="Leahy S.C."/>
            <person name="Altermann E."/>
            <person name="Yeoman C.J."/>
            <person name="Dunne J.C."/>
            <person name="Kong Z."/>
            <person name="Pacheco D.M."/>
            <person name="Li D."/>
            <person name="Noel S.J."/>
            <person name="Moon C.D."/>
            <person name="Cookson A.L."/>
            <person name="Attwood G.T."/>
        </authorList>
    </citation>
    <scope>NUCLEOTIDE SEQUENCE [LARGE SCALE GENOMIC DNA]</scope>
    <source>
        <strain evidence="5">ATCC 51982 / DSM 14932 / B316</strain>
    </source>
</reference>
<evidence type="ECO:0000313" key="5">
    <source>
        <dbReference type="Proteomes" id="UP000001299"/>
    </source>
</evidence>
<keyword evidence="1" id="KW-0472">Membrane</keyword>
<evidence type="ECO:0000313" key="4">
    <source>
        <dbReference type="EMBL" id="ADL32770.1"/>
    </source>
</evidence>
<dbReference type="RefSeq" id="WP_013279429.1">
    <property type="nucleotide sequence ID" value="NC_014387.1"/>
</dbReference>
<feature type="transmembrane region" description="Helical" evidence="1">
    <location>
        <begin position="164"/>
        <end position="182"/>
    </location>
</feature>
<dbReference type="Pfam" id="PF13240">
    <property type="entry name" value="Zn_Ribbon_1"/>
    <property type="match status" value="1"/>
</dbReference>
<protein>
    <recommendedName>
        <fullName evidence="6">Zinc-ribbon domain-containing protein</fullName>
    </recommendedName>
</protein>
<keyword evidence="1" id="KW-0812">Transmembrane</keyword>
<dbReference type="eggNOG" id="COG4640">
    <property type="taxonomic scope" value="Bacteria"/>
</dbReference>
<dbReference type="Pfam" id="PF14018">
    <property type="entry name" value="DUF4234"/>
    <property type="match status" value="1"/>
</dbReference>
<dbReference type="InterPro" id="IPR026870">
    <property type="entry name" value="Zinc_ribbon_dom"/>
</dbReference>
<name>E0S2E7_BUTPB</name>
<accession>E0S2E7</accession>
<dbReference type="EMBL" id="CP001810">
    <property type="protein sequence ID" value="ADL32770.1"/>
    <property type="molecule type" value="Genomic_DNA"/>
</dbReference>
<dbReference type="Proteomes" id="UP000001299">
    <property type="component" value="Chromosome 1"/>
</dbReference>
<evidence type="ECO:0008006" key="6">
    <source>
        <dbReference type="Google" id="ProtNLM"/>
    </source>
</evidence>
<feature type="domain" description="DUF4234" evidence="3">
    <location>
        <begin position="85"/>
        <end position="152"/>
    </location>
</feature>
<dbReference type="AlphaFoldDB" id="E0S2E7"/>
<keyword evidence="5" id="KW-1185">Reference proteome</keyword>
<feature type="domain" description="Zinc-ribbon" evidence="2">
    <location>
        <begin position="2"/>
        <end position="24"/>
    </location>
</feature>
<evidence type="ECO:0000259" key="3">
    <source>
        <dbReference type="Pfam" id="PF14018"/>
    </source>
</evidence>
<feature type="transmembrane region" description="Helical" evidence="1">
    <location>
        <begin position="87"/>
        <end position="107"/>
    </location>
</feature>
<gene>
    <name evidence="4" type="ordered locus">bpr_I0018</name>
</gene>
<evidence type="ECO:0000256" key="1">
    <source>
        <dbReference type="SAM" id="Phobius"/>
    </source>
</evidence>
<feature type="transmembrane region" description="Helical" evidence="1">
    <location>
        <begin position="127"/>
        <end position="143"/>
    </location>
</feature>